<protein>
    <submittedName>
        <fullName evidence="6">LysR family transcriptional regulator</fullName>
    </submittedName>
</protein>
<dbReference type="RefSeq" id="WP_021208628.1">
    <property type="nucleotide sequence ID" value="NZ_JAMOIG010000016.1"/>
</dbReference>
<evidence type="ECO:0000256" key="1">
    <source>
        <dbReference type="ARBA" id="ARBA00009437"/>
    </source>
</evidence>
<dbReference type="OrthoDB" id="8627799at2"/>
<comment type="similarity">
    <text evidence="1">Belongs to the LysR transcriptional regulatory family.</text>
</comment>
<dbReference type="Pfam" id="PF03466">
    <property type="entry name" value="LysR_substrate"/>
    <property type="match status" value="1"/>
</dbReference>
<evidence type="ECO:0000256" key="3">
    <source>
        <dbReference type="ARBA" id="ARBA00023125"/>
    </source>
</evidence>
<reference evidence="6 7" key="1">
    <citation type="submission" date="2018-01" db="EMBL/GenBank/DDBJ databases">
        <title>Denitrification phenotypes of diverse strains of Pseudomonas stutzeri.</title>
        <authorList>
            <person name="Milligan D.A."/>
            <person name="Bergaust L."/>
            <person name="Bakken L.R."/>
            <person name="Frostegard A."/>
        </authorList>
    </citation>
    <scope>NUCLEOTIDE SEQUENCE [LARGE SCALE GENOMIC DNA]</scope>
    <source>
        <strain evidence="6 7">28a3</strain>
    </source>
</reference>
<evidence type="ECO:0000313" key="6">
    <source>
        <dbReference type="EMBL" id="PNG04104.1"/>
    </source>
</evidence>
<name>A0A2N8SNN6_STUST</name>
<evidence type="ECO:0000259" key="5">
    <source>
        <dbReference type="PROSITE" id="PS50931"/>
    </source>
</evidence>
<dbReference type="GO" id="GO:0005829">
    <property type="term" value="C:cytosol"/>
    <property type="evidence" value="ECO:0007669"/>
    <property type="project" value="TreeGrafter"/>
</dbReference>
<keyword evidence="3" id="KW-0238">DNA-binding</keyword>
<dbReference type="InterPro" id="IPR050950">
    <property type="entry name" value="HTH-type_LysR_regulators"/>
</dbReference>
<dbReference type="SUPFAM" id="SSF46785">
    <property type="entry name" value="Winged helix' DNA-binding domain"/>
    <property type="match status" value="1"/>
</dbReference>
<dbReference type="Proteomes" id="UP000235897">
    <property type="component" value="Unassembled WGS sequence"/>
</dbReference>
<evidence type="ECO:0000313" key="7">
    <source>
        <dbReference type="Proteomes" id="UP000235897"/>
    </source>
</evidence>
<dbReference type="PROSITE" id="PS50931">
    <property type="entry name" value="HTH_LYSR"/>
    <property type="match status" value="1"/>
</dbReference>
<comment type="caution">
    <text evidence="6">The sequence shown here is derived from an EMBL/GenBank/DDBJ whole genome shotgun (WGS) entry which is preliminary data.</text>
</comment>
<dbReference type="SUPFAM" id="SSF53850">
    <property type="entry name" value="Periplasmic binding protein-like II"/>
    <property type="match status" value="1"/>
</dbReference>
<dbReference type="InterPro" id="IPR005119">
    <property type="entry name" value="LysR_subst-bd"/>
</dbReference>
<dbReference type="InterPro" id="IPR000847">
    <property type="entry name" value="LysR_HTH_N"/>
</dbReference>
<evidence type="ECO:0000256" key="4">
    <source>
        <dbReference type="ARBA" id="ARBA00023163"/>
    </source>
</evidence>
<proteinExistence type="inferred from homology"/>
<dbReference type="Gene3D" id="3.40.190.290">
    <property type="match status" value="1"/>
</dbReference>
<dbReference type="PANTHER" id="PTHR30419">
    <property type="entry name" value="HTH-TYPE TRANSCRIPTIONAL REGULATOR YBHD"/>
    <property type="match status" value="1"/>
</dbReference>
<sequence length="318" mass="35196">MIAALPSIVSRLRLKQLRLLIALDEQGSLHRAAEQVSISQPGATKALHEIETTFAAELFTRSSQGLQPNDLGRCVIRYARLIQSDLAHLREEMVGILQGHGGRLSVGVIMGAVPLLMRALGRLRRKQPELSVEIVEDTSARLLALIDEGRLDLAICRSSVSRRPDAYDCLTLHEEQLAVAAHPDHPLADSPKLSLEDLSGYRWVIYPANMPMRQLLEREFSQASLEFPRYPVETASTFTTLSLLQEDPELVAVMPLSVARFSERFGMIRRLPLELQSRSEPYGVIARHGSSLSPAARLLLEELQSESDAAATAEPRIG</sequence>
<keyword evidence="2" id="KW-0805">Transcription regulation</keyword>
<keyword evidence="4" id="KW-0804">Transcription</keyword>
<feature type="domain" description="HTH lysR-type" evidence="5">
    <location>
        <begin position="12"/>
        <end position="69"/>
    </location>
</feature>
<dbReference type="EMBL" id="POUW01000007">
    <property type="protein sequence ID" value="PNG04104.1"/>
    <property type="molecule type" value="Genomic_DNA"/>
</dbReference>
<dbReference type="InterPro" id="IPR036390">
    <property type="entry name" value="WH_DNA-bd_sf"/>
</dbReference>
<gene>
    <name evidence="6" type="ORF">CXL00_18160</name>
</gene>
<dbReference type="Gene3D" id="1.10.10.10">
    <property type="entry name" value="Winged helix-like DNA-binding domain superfamily/Winged helix DNA-binding domain"/>
    <property type="match status" value="1"/>
</dbReference>
<dbReference type="PANTHER" id="PTHR30419:SF8">
    <property type="entry name" value="NITROGEN ASSIMILATION TRANSCRIPTIONAL ACTIVATOR-RELATED"/>
    <property type="match status" value="1"/>
</dbReference>
<dbReference type="Pfam" id="PF00126">
    <property type="entry name" value="HTH_1"/>
    <property type="match status" value="1"/>
</dbReference>
<dbReference type="InterPro" id="IPR036388">
    <property type="entry name" value="WH-like_DNA-bd_sf"/>
</dbReference>
<evidence type="ECO:0000256" key="2">
    <source>
        <dbReference type="ARBA" id="ARBA00023015"/>
    </source>
</evidence>
<dbReference type="GO" id="GO:0003677">
    <property type="term" value="F:DNA binding"/>
    <property type="evidence" value="ECO:0007669"/>
    <property type="project" value="UniProtKB-KW"/>
</dbReference>
<dbReference type="AlphaFoldDB" id="A0A2N8SNN6"/>
<dbReference type="GO" id="GO:0003700">
    <property type="term" value="F:DNA-binding transcription factor activity"/>
    <property type="evidence" value="ECO:0007669"/>
    <property type="project" value="InterPro"/>
</dbReference>
<accession>A0A2N8SNN6</accession>
<organism evidence="6 7">
    <name type="scientific">Stutzerimonas stutzeri</name>
    <name type="common">Pseudomonas stutzeri</name>
    <dbReference type="NCBI Taxonomy" id="316"/>
    <lineage>
        <taxon>Bacteria</taxon>
        <taxon>Pseudomonadati</taxon>
        <taxon>Pseudomonadota</taxon>
        <taxon>Gammaproteobacteria</taxon>
        <taxon>Pseudomonadales</taxon>
        <taxon>Pseudomonadaceae</taxon>
        <taxon>Stutzerimonas</taxon>
    </lineage>
</organism>